<protein>
    <submittedName>
        <fullName evidence="6">Uncharacterized protein</fullName>
    </submittedName>
</protein>
<evidence type="ECO:0000256" key="2">
    <source>
        <dbReference type="ARBA" id="ARBA00022737"/>
    </source>
</evidence>
<dbReference type="AlphaFoldDB" id="B9FM85"/>
<evidence type="ECO:0000256" key="3">
    <source>
        <dbReference type="ARBA" id="ARBA00023043"/>
    </source>
</evidence>
<evidence type="ECO:0000313" key="6">
    <source>
        <dbReference type="EMBL" id="EEE62169.1"/>
    </source>
</evidence>
<feature type="region of interest" description="Disordered" evidence="5">
    <location>
        <begin position="1"/>
        <end position="52"/>
    </location>
</feature>
<accession>B9FM85</accession>
<dbReference type="Gene3D" id="1.25.40.20">
    <property type="entry name" value="Ankyrin repeat-containing domain"/>
    <property type="match status" value="1"/>
</dbReference>
<name>B9FM85_ORYSJ</name>
<dbReference type="Pfam" id="PF00023">
    <property type="entry name" value="Ank"/>
    <property type="match status" value="1"/>
</dbReference>
<dbReference type="PANTHER" id="PTHR24136">
    <property type="entry name" value="SOWAH (DROSOPHILA) HOMOLOG"/>
    <property type="match status" value="1"/>
</dbReference>
<dbReference type="HOGENOM" id="CLU_032958_1_0_1"/>
<dbReference type="PANTHER" id="PTHR24136:SF49">
    <property type="entry name" value="OS05G0124600 PROTEIN"/>
    <property type="match status" value="1"/>
</dbReference>
<dbReference type="SUPFAM" id="SSF48403">
    <property type="entry name" value="Ankyrin repeat"/>
    <property type="match status" value="1"/>
</dbReference>
<dbReference type="KEGG" id="osa:9266870"/>
<evidence type="ECO:0000256" key="1">
    <source>
        <dbReference type="ARBA" id="ARBA00005949"/>
    </source>
</evidence>
<organism evidence="6">
    <name type="scientific">Oryza sativa subsp. japonica</name>
    <name type="common">Rice</name>
    <dbReference type="NCBI Taxonomy" id="39947"/>
    <lineage>
        <taxon>Eukaryota</taxon>
        <taxon>Viridiplantae</taxon>
        <taxon>Streptophyta</taxon>
        <taxon>Embryophyta</taxon>
        <taxon>Tracheophyta</taxon>
        <taxon>Spermatophyta</taxon>
        <taxon>Magnoliopsida</taxon>
        <taxon>Liliopsida</taxon>
        <taxon>Poales</taxon>
        <taxon>Poaceae</taxon>
        <taxon>BOP clade</taxon>
        <taxon>Oryzoideae</taxon>
        <taxon>Oryzeae</taxon>
        <taxon>Oryzinae</taxon>
        <taxon>Oryza</taxon>
        <taxon>Oryza sativa</taxon>
    </lineage>
</organism>
<evidence type="ECO:0000256" key="5">
    <source>
        <dbReference type="SAM" id="MobiDB-lite"/>
    </source>
</evidence>
<reference evidence="6" key="2">
    <citation type="submission" date="2008-12" db="EMBL/GenBank/DDBJ databases">
        <title>Improved gene annotation of the rice (Oryza sativa) genomes.</title>
        <authorList>
            <person name="Wang J."/>
            <person name="Li R."/>
            <person name="Fan W."/>
            <person name="Huang Q."/>
            <person name="Zhang J."/>
            <person name="Zhou Y."/>
            <person name="Hu Y."/>
            <person name="Zi S."/>
            <person name="Li J."/>
            <person name="Ni P."/>
            <person name="Zheng H."/>
            <person name="Zhang Y."/>
            <person name="Zhao M."/>
            <person name="Hao Q."/>
            <person name="McDermott J."/>
            <person name="Samudrala R."/>
            <person name="Kristiansen K."/>
            <person name="Wong G.K.-S."/>
        </authorList>
    </citation>
    <scope>NUCLEOTIDE SEQUENCE</scope>
</reference>
<dbReference type="Proteomes" id="UP000007752">
    <property type="component" value="Chromosome 5"/>
</dbReference>
<feature type="repeat" description="ANK" evidence="4">
    <location>
        <begin position="171"/>
        <end position="203"/>
    </location>
</feature>
<proteinExistence type="inferred from homology"/>
<dbReference type="PROSITE" id="PS50297">
    <property type="entry name" value="ANK_REP_REGION"/>
    <property type="match status" value="1"/>
</dbReference>
<keyword evidence="3 4" id="KW-0040">ANK repeat</keyword>
<dbReference type="PROSITE" id="PS50088">
    <property type="entry name" value="ANK_REPEAT"/>
    <property type="match status" value="1"/>
</dbReference>
<dbReference type="EMBL" id="CM000142">
    <property type="protein sequence ID" value="EEE62169.1"/>
    <property type="molecule type" value="Genomic_DNA"/>
</dbReference>
<dbReference type="InterPro" id="IPR002110">
    <property type="entry name" value="Ankyrin_rpt"/>
</dbReference>
<dbReference type="InterPro" id="IPR036770">
    <property type="entry name" value="Ankyrin_rpt-contain_sf"/>
</dbReference>
<evidence type="ECO:0000256" key="4">
    <source>
        <dbReference type="PROSITE-ProRule" id="PRU00023"/>
    </source>
</evidence>
<dbReference type="FunFam" id="1.25.40.20:FF:000384">
    <property type="entry name" value="Os07g0515700 protein"/>
    <property type="match status" value="1"/>
</dbReference>
<dbReference type="OrthoDB" id="673776at2759"/>
<feature type="compositionally biased region" description="Basic and acidic residues" evidence="5">
    <location>
        <begin position="15"/>
        <end position="26"/>
    </location>
</feature>
<keyword evidence="2" id="KW-0677">Repeat</keyword>
<sequence length="560" mass="62642">MPMQTLDKTNAVKAVHSEDNGERTDISESSDAVEWDPWDPPDPPRPPFPPTADFTSKVQLIKQYGFQVRAALAASRSTNIIAPDRTPQEVLFKFCQISSELGLILKRDSVRSFLRLYGENLDCMAWGLIITPQTFDFIVAHNALRCAKVVLEGKAPKLYEMRANPNCMSNYGYFPLHQAAETFSVDMIKLLLRYGASANLRTSGQKVIEGLLPLHVAIENTCMHKYLEDNLLTDQKHKQVDFDFIYKLVHLLCLPEMKIFLDTTRLLADYTDNVLDELWNYIKEGKLVHAAILLLAAQRKIRTCASSKRNTNHNLSGFDIIKDRITGSIISIETEGPGLTGGKNSKARKQQDDMRMFFRNALVLNSMISEAGEALDEYIQTHSEVSHRGVLGNISSILKDHGVAPTGKGINIGDLKCCPYDCEESDSVLKCKHEDSGMTKASGESPNRNVEAKNAVGNKLPSRQELEQTRNMFFPYWRSVLTSRFTVKLFPSYAPMDDCQPSLPKLYMAGGSGNKLKDKGSFPVDVGLLGKTPQLTSIHQSRRLFGTAAFTLLKMLKKRA</sequence>
<feature type="compositionally biased region" description="Pro residues" evidence="5">
    <location>
        <begin position="40"/>
        <end position="50"/>
    </location>
</feature>
<reference evidence="6" key="1">
    <citation type="journal article" date="2005" name="PLoS Biol.">
        <title>The genomes of Oryza sativa: a history of duplications.</title>
        <authorList>
            <person name="Yu J."/>
            <person name="Wang J."/>
            <person name="Lin W."/>
            <person name="Li S."/>
            <person name="Li H."/>
            <person name="Zhou J."/>
            <person name="Ni P."/>
            <person name="Dong W."/>
            <person name="Hu S."/>
            <person name="Zeng C."/>
            <person name="Zhang J."/>
            <person name="Zhang Y."/>
            <person name="Li R."/>
            <person name="Xu Z."/>
            <person name="Li S."/>
            <person name="Li X."/>
            <person name="Zheng H."/>
            <person name="Cong L."/>
            <person name="Lin L."/>
            <person name="Yin J."/>
            <person name="Geng J."/>
            <person name="Li G."/>
            <person name="Shi J."/>
            <person name="Liu J."/>
            <person name="Lv H."/>
            <person name="Li J."/>
            <person name="Wang J."/>
            <person name="Deng Y."/>
            <person name="Ran L."/>
            <person name="Shi X."/>
            <person name="Wang X."/>
            <person name="Wu Q."/>
            <person name="Li C."/>
            <person name="Ren X."/>
            <person name="Wang J."/>
            <person name="Wang X."/>
            <person name="Li D."/>
            <person name="Liu D."/>
            <person name="Zhang X."/>
            <person name="Ji Z."/>
            <person name="Zhao W."/>
            <person name="Sun Y."/>
            <person name="Zhang Z."/>
            <person name="Bao J."/>
            <person name="Han Y."/>
            <person name="Dong L."/>
            <person name="Ji J."/>
            <person name="Chen P."/>
            <person name="Wu S."/>
            <person name="Liu J."/>
            <person name="Xiao Y."/>
            <person name="Bu D."/>
            <person name="Tan J."/>
            <person name="Yang L."/>
            <person name="Ye C."/>
            <person name="Zhang J."/>
            <person name="Xu J."/>
            <person name="Zhou Y."/>
            <person name="Yu Y."/>
            <person name="Zhang B."/>
            <person name="Zhuang S."/>
            <person name="Wei H."/>
            <person name="Liu B."/>
            <person name="Lei M."/>
            <person name="Yu H."/>
            <person name="Li Y."/>
            <person name="Xu H."/>
            <person name="Wei S."/>
            <person name="He X."/>
            <person name="Fang L."/>
            <person name="Zhang Z."/>
            <person name="Zhang Y."/>
            <person name="Huang X."/>
            <person name="Su Z."/>
            <person name="Tong W."/>
            <person name="Li J."/>
            <person name="Tong Z."/>
            <person name="Li S."/>
            <person name="Ye J."/>
            <person name="Wang L."/>
            <person name="Fang L."/>
            <person name="Lei T."/>
            <person name="Chen C."/>
            <person name="Chen H."/>
            <person name="Xu Z."/>
            <person name="Li H."/>
            <person name="Huang H."/>
            <person name="Zhang F."/>
            <person name="Xu H."/>
            <person name="Li N."/>
            <person name="Zhao C."/>
            <person name="Li S."/>
            <person name="Dong L."/>
            <person name="Huang Y."/>
            <person name="Li L."/>
            <person name="Xi Y."/>
            <person name="Qi Q."/>
            <person name="Li W."/>
            <person name="Zhang B."/>
            <person name="Hu W."/>
            <person name="Zhang Y."/>
            <person name="Tian X."/>
            <person name="Jiao Y."/>
            <person name="Liang X."/>
            <person name="Jin J."/>
            <person name="Gao L."/>
            <person name="Zheng W."/>
            <person name="Hao B."/>
            <person name="Liu S."/>
            <person name="Wang W."/>
            <person name="Yuan L."/>
            <person name="Cao M."/>
            <person name="McDermott J."/>
            <person name="Samudrala R."/>
            <person name="Wang J."/>
            <person name="Wong G.K."/>
            <person name="Yang H."/>
        </authorList>
    </citation>
    <scope>NUCLEOTIDE SEQUENCE [LARGE SCALE GENOMIC DNA]</scope>
</reference>
<gene>
    <name evidence="6" type="ORF">OsJ_16956</name>
</gene>
<comment type="similarity">
    <text evidence="1">Belongs to the ankyrin SOCS box (ASB) family.</text>
</comment>
<dbReference type="InterPro" id="IPR051573">
    <property type="entry name" value="Ankyrin-SOCS_box_domain"/>
</dbReference>